<sequence>MALLILFFFLFFIKISHTLQLCSDSCSPIGPEVRFPFSLAGDGCRSYPGFNLSCSVTGQTILNLPHSGNFIVQFIDYQTQAITIRDPENCFARRLLDNFTLSGSPFVTQIYETFSFLNCSSNFSSSESLPPLSRMIHCLSDENFTVVAIPTSFYGYIPSMQSCTVKSEMVHVPVYWRRSPEGYSSLTWIDPYCAECEQSGGNCGFKDSSTLDIGCSNLPSKTHGLPRSAKYGIIIGVGIPGLLCIIGVGCYLCGRLRNYNSRSHHSTAEVTITFPHPSSISINGLDGPTIESYPKTLLGESRRLPKPHDNTCPICLCEYQAKETLRTIPECNHYFHAPCIDEWLKMNATCPLCRNSPELSSGVTTPSSLLSTSSSSLSSVQ</sequence>
<dbReference type="CDD" id="cd16461">
    <property type="entry name" value="RING-H2_EL5-like"/>
    <property type="match status" value="1"/>
</dbReference>
<evidence type="ECO:0000256" key="2">
    <source>
        <dbReference type="ARBA" id="ARBA00004167"/>
    </source>
</evidence>
<feature type="chain" id="PRO_5008285159" description="RING-type E3 ubiquitin transferase" evidence="18">
    <location>
        <begin position="19"/>
        <end position="381"/>
    </location>
</feature>
<evidence type="ECO:0000256" key="3">
    <source>
        <dbReference type="ARBA" id="ARBA00004906"/>
    </source>
</evidence>
<keyword evidence="11" id="KW-0862">Zinc</keyword>
<dbReference type="AlphaFoldDB" id="A0A199UCR0"/>
<evidence type="ECO:0000256" key="4">
    <source>
        <dbReference type="ARBA" id="ARBA00012483"/>
    </source>
</evidence>
<name>A0A199UCR0_MANES</name>
<comment type="subcellular location">
    <subcellularLocation>
        <location evidence="2">Membrane</location>
        <topology evidence="2">Single-pass membrane protein</topology>
    </subcellularLocation>
</comment>
<dbReference type="InterPro" id="IPR025287">
    <property type="entry name" value="WAK_GUB"/>
</dbReference>
<feature type="signal peptide" evidence="18">
    <location>
        <begin position="1"/>
        <end position="18"/>
    </location>
</feature>
<dbReference type="SUPFAM" id="SSF57850">
    <property type="entry name" value="RING/U-box"/>
    <property type="match status" value="1"/>
</dbReference>
<dbReference type="PROSITE" id="PS50089">
    <property type="entry name" value="ZF_RING_2"/>
    <property type="match status" value="1"/>
</dbReference>
<dbReference type="GO" id="GO:0008270">
    <property type="term" value="F:zinc ion binding"/>
    <property type="evidence" value="ECO:0007669"/>
    <property type="project" value="UniProtKB-KW"/>
</dbReference>
<keyword evidence="9 15" id="KW-0863">Zinc-finger</keyword>
<comment type="similarity">
    <text evidence="14">Belongs to the RING-type zinc finger family. ATL subfamily.</text>
</comment>
<evidence type="ECO:0000256" key="13">
    <source>
        <dbReference type="ARBA" id="ARBA00023136"/>
    </source>
</evidence>
<keyword evidence="5" id="KW-0808">Transferase</keyword>
<gene>
    <name evidence="20" type="ORF">MANES_S001500</name>
</gene>
<feature type="transmembrane region" description="Helical" evidence="17">
    <location>
        <begin position="231"/>
        <end position="254"/>
    </location>
</feature>
<comment type="pathway">
    <text evidence="3">Protein modification; protein ubiquitination.</text>
</comment>
<evidence type="ECO:0000256" key="8">
    <source>
        <dbReference type="ARBA" id="ARBA00022729"/>
    </source>
</evidence>
<evidence type="ECO:0000259" key="19">
    <source>
        <dbReference type="PROSITE" id="PS50089"/>
    </source>
</evidence>
<evidence type="ECO:0000256" key="1">
    <source>
        <dbReference type="ARBA" id="ARBA00000900"/>
    </source>
</evidence>
<keyword evidence="8 18" id="KW-0732">Signal</keyword>
<evidence type="ECO:0000256" key="14">
    <source>
        <dbReference type="ARBA" id="ARBA00024209"/>
    </source>
</evidence>
<evidence type="ECO:0000256" key="11">
    <source>
        <dbReference type="ARBA" id="ARBA00022833"/>
    </source>
</evidence>
<dbReference type="InterPro" id="IPR046948">
    <property type="entry name" value="ATL20-22-like"/>
</dbReference>
<dbReference type="OMA" id="LCRNSPE"/>
<comment type="catalytic activity">
    <reaction evidence="1">
        <text>S-ubiquitinyl-[E2 ubiquitin-conjugating enzyme]-L-cysteine + [acceptor protein]-L-lysine = [E2 ubiquitin-conjugating enzyme]-L-cysteine + N(6)-ubiquitinyl-[acceptor protein]-L-lysine.</text>
        <dbReference type="EC" id="2.3.2.27"/>
    </reaction>
</comment>
<evidence type="ECO:0000256" key="12">
    <source>
        <dbReference type="ARBA" id="ARBA00022989"/>
    </source>
</evidence>
<dbReference type="Pfam" id="PF13639">
    <property type="entry name" value="zf-RING_2"/>
    <property type="match status" value="1"/>
</dbReference>
<evidence type="ECO:0000256" key="17">
    <source>
        <dbReference type="SAM" id="Phobius"/>
    </source>
</evidence>
<organism evidence="20">
    <name type="scientific">Manihot esculenta</name>
    <name type="common">Cassava</name>
    <name type="synonym">Jatropha manihot</name>
    <dbReference type="NCBI Taxonomy" id="3983"/>
    <lineage>
        <taxon>Eukaryota</taxon>
        <taxon>Viridiplantae</taxon>
        <taxon>Streptophyta</taxon>
        <taxon>Embryophyta</taxon>
        <taxon>Tracheophyta</taxon>
        <taxon>Spermatophyta</taxon>
        <taxon>Magnoliopsida</taxon>
        <taxon>eudicotyledons</taxon>
        <taxon>Gunneridae</taxon>
        <taxon>Pentapetalae</taxon>
        <taxon>rosids</taxon>
        <taxon>fabids</taxon>
        <taxon>Malpighiales</taxon>
        <taxon>Euphorbiaceae</taxon>
        <taxon>Crotonoideae</taxon>
        <taxon>Manihoteae</taxon>
        <taxon>Manihot</taxon>
    </lineage>
</organism>
<evidence type="ECO:0000256" key="9">
    <source>
        <dbReference type="ARBA" id="ARBA00022771"/>
    </source>
</evidence>
<dbReference type="GO" id="GO:0061630">
    <property type="term" value="F:ubiquitin protein ligase activity"/>
    <property type="evidence" value="ECO:0007669"/>
    <property type="project" value="UniProtKB-EC"/>
</dbReference>
<dbReference type="SMART" id="SM00184">
    <property type="entry name" value="RING"/>
    <property type="match status" value="1"/>
</dbReference>
<accession>A0A199UCR0</accession>
<dbReference type="Gene3D" id="3.30.40.10">
    <property type="entry name" value="Zinc/RING finger domain, C3HC4 (zinc finger)"/>
    <property type="match status" value="1"/>
</dbReference>
<evidence type="ECO:0000256" key="10">
    <source>
        <dbReference type="ARBA" id="ARBA00022786"/>
    </source>
</evidence>
<dbReference type="Gramene" id="Manes.01G049315.1.v8.1">
    <property type="protein sequence ID" value="Manes.01G049315.1.v8.1.CDS"/>
    <property type="gene ID" value="Manes.01G049315.v8.1"/>
</dbReference>
<keyword evidence="6 17" id="KW-0812">Transmembrane</keyword>
<dbReference type="EMBL" id="KV450434">
    <property type="protein sequence ID" value="OAY22426.1"/>
    <property type="molecule type" value="Genomic_DNA"/>
</dbReference>
<dbReference type="PANTHER" id="PTHR46279">
    <property type="entry name" value="RING/U-BOX SUPERFAMILY PROTEIN"/>
    <property type="match status" value="1"/>
</dbReference>
<dbReference type="EC" id="2.3.2.27" evidence="4"/>
<dbReference type="InterPro" id="IPR013083">
    <property type="entry name" value="Znf_RING/FYVE/PHD"/>
</dbReference>
<keyword evidence="7" id="KW-0479">Metal-binding</keyword>
<dbReference type="Pfam" id="PF13947">
    <property type="entry name" value="GUB_WAK_bind"/>
    <property type="match status" value="1"/>
</dbReference>
<evidence type="ECO:0000313" key="20">
    <source>
        <dbReference type="EMBL" id="OAY22426.1"/>
    </source>
</evidence>
<reference evidence="20" key="1">
    <citation type="submission" date="2016-02" db="EMBL/GenBank/DDBJ databases">
        <title>WGS assembly of Manihot esculenta.</title>
        <authorList>
            <person name="Bredeson J.V."/>
            <person name="Prochnik S.E."/>
            <person name="Lyons J.B."/>
            <person name="Schmutz J."/>
            <person name="Grimwood J."/>
            <person name="Vrebalov J."/>
            <person name="Bart R.S."/>
            <person name="Amuge T."/>
            <person name="Ferguson M.E."/>
            <person name="Green R."/>
            <person name="Putnam N."/>
            <person name="Stites J."/>
            <person name="Rounsley S."/>
            <person name="Rokhsar D.S."/>
        </authorList>
    </citation>
    <scope>NUCLEOTIDE SEQUENCE [LARGE SCALE GENOMIC DNA]</scope>
    <source>
        <tissue evidence="20">Leaf</tissue>
    </source>
</reference>
<keyword evidence="12 17" id="KW-1133">Transmembrane helix</keyword>
<proteinExistence type="inferred from homology"/>
<dbReference type="GO" id="GO:0030247">
    <property type="term" value="F:polysaccharide binding"/>
    <property type="evidence" value="ECO:0007669"/>
    <property type="project" value="InterPro"/>
</dbReference>
<dbReference type="InterPro" id="IPR001841">
    <property type="entry name" value="Znf_RING"/>
</dbReference>
<evidence type="ECO:0000256" key="7">
    <source>
        <dbReference type="ARBA" id="ARBA00022723"/>
    </source>
</evidence>
<protein>
    <recommendedName>
        <fullName evidence="4">RING-type E3 ubiquitin transferase</fullName>
        <ecNumber evidence="4">2.3.2.27</ecNumber>
    </recommendedName>
</protein>
<keyword evidence="13 17" id="KW-0472">Membrane</keyword>
<evidence type="ECO:0000256" key="5">
    <source>
        <dbReference type="ARBA" id="ARBA00022679"/>
    </source>
</evidence>
<dbReference type="PANTHER" id="PTHR46279:SF31">
    <property type="entry name" value="RING-H2 FINGER PROTEIN ATL20-LIKE ISOFORM X1"/>
    <property type="match status" value="1"/>
</dbReference>
<feature type="domain" description="RING-type" evidence="19">
    <location>
        <begin position="312"/>
        <end position="354"/>
    </location>
</feature>
<evidence type="ECO:0000256" key="18">
    <source>
        <dbReference type="SAM" id="SignalP"/>
    </source>
</evidence>
<evidence type="ECO:0000256" key="15">
    <source>
        <dbReference type="PROSITE-ProRule" id="PRU00175"/>
    </source>
</evidence>
<keyword evidence="10" id="KW-0833">Ubl conjugation pathway</keyword>
<evidence type="ECO:0000256" key="16">
    <source>
        <dbReference type="SAM" id="MobiDB-lite"/>
    </source>
</evidence>
<dbReference type="GO" id="GO:0016020">
    <property type="term" value="C:membrane"/>
    <property type="evidence" value="ECO:0007669"/>
    <property type="project" value="UniProtKB-SubCell"/>
</dbReference>
<feature type="region of interest" description="Disordered" evidence="16">
    <location>
        <begin position="361"/>
        <end position="381"/>
    </location>
</feature>
<evidence type="ECO:0000256" key="6">
    <source>
        <dbReference type="ARBA" id="ARBA00022692"/>
    </source>
</evidence>